<comment type="catalytic activity">
    <reaction evidence="8 10">
        <text>a beta-D-Man-(1-&gt;4)-beta-D-GlcNAc-(1-&gt;4)-alpha-D-GlcNAc-diphospho-di-trans,poly-cis-dolichol + GDP-alpha-D-mannose = an alpha-D-Man-(1-&gt;3)-beta-D-Man-(1-&gt;4)-beta-D-GlcNAc-(1-&gt;4)-alpha-D-GlcNAc-diphospho-di-trans,poly-cis-dolichol + GDP + H(+)</text>
        <dbReference type="Rhea" id="RHEA:29515"/>
        <dbReference type="Rhea" id="RHEA-COMP:19511"/>
        <dbReference type="Rhea" id="RHEA-COMP:19513"/>
        <dbReference type="ChEBI" id="CHEBI:15378"/>
        <dbReference type="ChEBI" id="CHEBI:57527"/>
        <dbReference type="ChEBI" id="CHEBI:58189"/>
        <dbReference type="ChEBI" id="CHEBI:58472"/>
        <dbReference type="ChEBI" id="CHEBI:132510"/>
        <dbReference type="EC" id="2.4.1.132"/>
    </reaction>
    <physiologicalReaction direction="left-to-right" evidence="8 10">
        <dbReference type="Rhea" id="RHEA:29516"/>
    </physiologicalReaction>
</comment>
<evidence type="ECO:0000313" key="13">
    <source>
        <dbReference type="EMBL" id="PKA65576.1"/>
    </source>
</evidence>
<evidence type="ECO:0000256" key="10">
    <source>
        <dbReference type="RuleBase" id="RU367136"/>
    </source>
</evidence>
<evidence type="ECO:0000256" key="1">
    <source>
        <dbReference type="ARBA" id="ARBA00004922"/>
    </source>
</evidence>
<comment type="pathway">
    <text evidence="1 10">Protein modification; protein glycosylation.</text>
</comment>
<dbReference type="FunFam" id="3.40.50.2000:FF:000137">
    <property type="entry name" value="alpha-1,3/1,6-mannosyltransferase ALG2"/>
    <property type="match status" value="1"/>
</dbReference>
<comment type="similarity">
    <text evidence="10">Belongs to the glycosyltransferase group 1 family.</text>
</comment>
<dbReference type="GO" id="GO:0004378">
    <property type="term" value="F:GDP-Man:Man(1)GlcNAc(2)-PP-Dol alpha-1,3-mannosyltransferase activity"/>
    <property type="evidence" value="ECO:0007669"/>
    <property type="project" value="UniProtKB-UniRule"/>
</dbReference>
<dbReference type="InterPro" id="IPR027054">
    <property type="entry name" value="ALG2"/>
</dbReference>
<dbReference type="EC" id="2.4.1.257" evidence="10"/>
<evidence type="ECO:0000256" key="8">
    <source>
        <dbReference type="ARBA" id="ARBA00045103"/>
    </source>
</evidence>
<evidence type="ECO:0000259" key="12">
    <source>
        <dbReference type="Pfam" id="PF13439"/>
    </source>
</evidence>
<dbReference type="UniPathway" id="UPA00378"/>
<feature type="transmembrane region" description="Helical" evidence="10">
    <location>
        <begin position="91"/>
        <end position="111"/>
    </location>
</feature>
<keyword evidence="5" id="KW-0256">Endoplasmic reticulum</keyword>
<organism evidence="13 14">
    <name type="scientific">Apostasia shenzhenica</name>
    <dbReference type="NCBI Taxonomy" id="1088818"/>
    <lineage>
        <taxon>Eukaryota</taxon>
        <taxon>Viridiplantae</taxon>
        <taxon>Streptophyta</taxon>
        <taxon>Embryophyta</taxon>
        <taxon>Tracheophyta</taxon>
        <taxon>Spermatophyta</taxon>
        <taxon>Magnoliopsida</taxon>
        <taxon>Liliopsida</taxon>
        <taxon>Asparagales</taxon>
        <taxon>Orchidaceae</taxon>
        <taxon>Apostasioideae</taxon>
        <taxon>Apostasia</taxon>
    </lineage>
</organism>
<dbReference type="GO" id="GO:0005789">
    <property type="term" value="C:endoplasmic reticulum membrane"/>
    <property type="evidence" value="ECO:0007669"/>
    <property type="project" value="UniProtKB-SubCell"/>
</dbReference>
<reference evidence="13 14" key="1">
    <citation type="journal article" date="2017" name="Nature">
        <title>The Apostasia genome and the evolution of orchids.</title>
        <authorList>
            <person name="Zhang G.Q."/>
            <person name="Liu K.W."/>
            <person name="Li Z."/>
            <person name="Lohaus R."/>
            <person name="Hsiao Y.Y."/>
            <person name="Niu S.C."/>
            <person name="Wang J.Y."/>
            <person name="Lin Y.C."/>
            <person name="Xu Q."/>
            <person name="Chen L.J."/>
            <person name="Yoshida K."/>
            <person name="Fujiwara S."/>
            <person name="Wang Z.W."/>
            <person name="Zhang Y.Q."/>
            <person name="Mitsuda N."/>
            <person name="Wang M."/>
            <person name="Liu G.H."/>
            <person name="Pecoraro L."/>
            <person name="Huang H.X."/>
            <person name="Xiao X.J."/>
            <person name="Lin M."/>
            <person name="Wu X.Y."/>
            <person name="Wu W.L."/>
            <person name="Chen Y.Y."/>
            <person name="Chang S.B."/>
            <person name="Sakamoto S."/>
            <person name="Ohme-Takagi M."/>
            <person name="Yagi M."/>
            <person name="Zeng S.J."/>
            <person name="Shen C.Y."/>
            <person name="Yeh C.M."/>
            <person name="Luo Y.B."/>
            <person name="Tsai W.C."/>
            <person name="Van de Peer Y."/>
            <person name="Liu Z.J."/>
        </authorList>
    </citation>
    <scope>NUCLEOTIDE SEQUENCE [LARGE SCALE GENOMIC DNA]</scope>
    <source>
        <strain evidence="14">cv. Shenzhen</strain>
        <tissue evidence="13">Stem</tissue>
    </source>
</reference>
<keyword evidence="6 10" id="KW-1133">Transmembrane helix</keyword>
<dbReference type="InterPro" id="IPR001296">
    <property type="entry name" value="Glyco_trans_1"/>
</dbReference>
<dbReference type="Pfam" id="PF13439">
    <property type="entry name" value="Glyco_transf_4"/>
    <property type="match status" value="1"/>
</dbReference>
<keyword evidence="14" id="KW-1185">Reference proteome</keyword>
<comment type="function">
    <text evidence="10">Mannosylates Man(2)GlcNAc(2)-dolichol diphosphate and Man(1)GlcNAc(2)-dolichol diphosphate to form Man(3)GlcNAc(2)-dolichol diphosphate.</text>
</comment>
<dbReference type="SUPFAM" id="SSF53756">
    <property type="entry name" value="UDP-Glycosyltransferase/glycogen phosphorylase"/>
    <property type="match status" value="1"/>
</dbReference>
<evidence type="ECO:0000256" key="7">
    <source>
        <dbReference type="ARBA" id="ARBA00023136"/>
    </source>
</evidence>
<dbReference type="OrthoDB" id="448893at2759"/>
<dbReference type="AlphaFoldDB" id="A0A2I0BCS5"/>
<keyword evidence="4 10" id="KW-0812">Transmembrane</keyword>
<dbReference type="PANTHER" id="PTHR45918">
    <property type="entry name" value="ALPHA-1,3/1,6-MANNOSYLTRANSFERASE ALG2"/>
    <property type="match status" value="1"/>
</dbReference>
<evidence type="ECO:0000256" key="3">
    <source>
        <dbReference type="ARBA" id="ARBA00022679"/>
    </source>
</evidence>
<keyword evidence="2 10" id="KW-0328">Glycosyltransferase</keyword>
<feature type="domain" description="Glycosyltransferase subfamily 4-like N-terminal" evidence="12">
    <location>
        <begin position="21"/>
        <end position="192"/>
    </location>
</feature>
<evidence type="ECO:0000259" key="11">
    <source>
        <dbReference type="Pfam" id="PF00534"/>
    </source>
</evidence>
<evidence type="ECO:0000256" key="4">
    <source>
        <dbReference type="ARBA" id="ARBA00022692"/>
    </source>
</evidence>
<evidence type="ECO:0000313" key="14">
    <source>
        <dbReference type="Proteomes" id="UP000236161"/>
    </source>
</evidence>
<dbReference type="Gene3D" id="3.40.50.2000">
    <property type="entry name" value="Glycogen Phosphorylase B"/>
    <property type="match status" value="2"/>
</dbReference>
<dbReference type="CDD" id="cd03805">
    <property type="entry name" value="GT4_ALG2-like"/>
    <property type="match status" value="1"/>
</dbReference>
<evidence type="ECO:0000256" key="2">
    <source>
        <dbReference type="ARBA" id="ARBA00022676"/>
    </source>
</evidence>
<sequence>MMENTQSPKLKVAIIHPDLGIGGAERLIIDAAVELSSRGHNVHVFTAHHDKNRCFEETLEGDFPLTSSIASIYFQVTVYGSFLPRHFLYRFHAVCAYFRCIFVALCVLFMWPSFDIVLADQVSVVVPLMKLKRSTKVVFYCHFPDLLLAQHTTFLRRFYRKPIDFLEERTTGMANLILVNSRFTRTTFASTFLVLHSRGIEPGVLYPAVNVARFAEPCSYKPNFLSINRFERKKNLQLAISAFALLSFAEPDSRQATLTIAGGFDKRLKENVEYLEELKTLAKVEGVADRITFVTSCTTTERNNLLAECLCVLYTPKDEHFGIVPLEAMAAQKPVIACNSGGPVETVKHEVTGFLCDPTPSDFSKAMFKLLSDNELAVRMGREACHHVSQTFSTKKFGDQLNHYVLDSYHHRFEGGCKINFFSIIKKKKNYPQHNSSISAYIINTGSHMSKHFHPILFLPLLISSKESFIRGHYQAT</sequence>
<dbReference type="Proteomes" id="UP000236161">
    <property type="component" value="Unassembled WGS sequence"/>
</dbReference>
<keyword evidence="7 10" id="KW-0472">Membrane</keyword>
<accession>A0A2I0BCS5</accession>
<dbReference type="InterPro" id="IPR028098">
    <property type="entry name" value="Glyco_trans_4-like_N"/>
</dbReference>
<name>A0A2I0BCS5_9ASPA</name>
<evidence type="ECO:0000256" key="5">
    <source>
        <dbReference type="ARBA" id="ARBA00022824"/>
    </source>
</evidence>
<dbReference type="EMBL" id="KZ451895">
    <property type="protein sequence ID" value="PKA65576.1"/>
    <property type="molecule type" value="Genomic_DNA"/>
</dbReference>
<dbReference type="GO" id="GO:0102704">
    <property type="term" value="F:GDP-Man:Man(2)GlcNAc(2)-PP-Dol alpha-1,6-mannosyltransferase activity"/>
    <property type="evidence" value="ECO:0007669"/>
    <property type="project" value="UniProtKB-UniRule"/>
</dbReference>
<gene>
    <name evidence="13" type="primary">ALG11</name>
    <name evidence="13" type="ORF">AXF42_Ash005910</name>
</gene>
<protein>
    <recommendedName>
        <fullName evidence="10">Alpha-1,3/1,6-mannosyltransferase ALG2</fullName>
        <ecNumber evidence="10">2.4.1.132</ecNumber>
        <ecNumber evidence="10">2.4.1.257</ecNumber>
    </recommendedName>
    <alternativeName>
        <fullName evidence="10">GDP-Man:Man(1)GlcNAc(2)-PP-Dol alpha-1,3-mannosyltransferase</fullName>
    </alternativeName>
</protein>
<evidence type="ECO:0000256" key="9">
    <source>
        <dbReference type="ARBA" id="ARBA00045104"/>
    </source>
</evidence>
<dbReference type="STRING" id="1088818.A0A2I0BCS5"/>
<proteinExistence type="inferred from homology"/>
<feature type="domain" description="Glycosyl transferase family 1" evidence="11">
    <location>
        <begin position="221"/>
        <end position="384"/>
    </location>
</feature>
<comment type="catalytic activity">
    <reaction evidence="9 10">
        <text>an alpha-D-Man-(1-&gt;3)-beta-D-Man-(1-&gt;4)-beta-D-GlcNAc-(1-&gt;4)-alpha-D-GlcNAc-diphospho-di-trans,poly-cis-dolichol + GDP-alpha-D-mannose = an alpha-D-Man-(1-&gt;3)-[alpha-D-Man-(1-&gt;6)]-beta-D-Man-(1-&gt;4)-beta-D-GlcNAc-(1-&gt;4)-alpha-D-GlcNAc-diphospho-di-trans,poly-cis-dolichol + GDP + H(+)</text>
        <dbReference type="Rhea" id="RHEA:29519"/>
        <dbReference type="Rhea" id="RHEA-COMP:19513"/>
        <dbReference type="Rhea" id="RHEA-COMP:19515"/>
        <dbReference type="ChEBI" id="CHEBI:15378"/>
        <dbReference type="ChEBI" id="CHEBI:57527"/>
        <dbReference type="ChEBI" id="CHEBI:58189"/>
        <dbReference type="ChEBI" id="CHEBI:132510"/>
        <dbReference type="ChEBI" id="CHEBI:132511"/>
        <dbReference type="EC" id="2.4.1.257"/>
    </reaction>
    <physiologicalReaction direction="left-to-right" evidence="9 10">
        <dbReference type="Rhea" id="RHEA:29520"/>
    </physiologicalReaction>
</comment>
<keyword evidence="3 10" id="KW-0808">Transferase</keyword>
<dbReference type="Pfam" id="PF00534">
    <property type="entry name" value="Glycos_transf_1"/>
    <property type="match status" value="1"/>
</dbReference>
<evidence type="ECO:0000256" key="6">
    <source>
        <dbReference type="ARBA" id="ARBA00022989"/>
    </source>
</evidence>
<dbReference type="EC" id="2.4.1.132" evidence="10"/>
<dbReference type="PANTHER" id="PTHR45918:SF1">
    <property type="entry name" value="ALPHA-1,3_1,6-MANNOSYLTRANSFERASE ALG2"/>
    <property type="match status" value="1"/>
</dbReference>
<comment type="subcellular location">
    <subcellularLocation>
        <location evidence="10">Endoplasmic reticulum membrane</location>
        <topology evidence="10">Single-pass membrane protein</topology>
    </subcellularLocation>
</comment>